<dbReference type="Pfam" id="PF05524">
    <property type="entry name" value="PEP-utilisers_N"/>
    <property type="match status" value="1"/>
</dbReference>
<dbReference type="InterPro" id="IPR008731">
    <property type="entry name" value="PTS_EIN"/>
</dbReference>
<dbReference type="Proteomes" id="UP001300604">
    <property type="component" value="Chromosome"/>
</dbReference>
<gene>
    <name evidence="5" type="ORF">PXC00_12615</name>
</gene>
<reference evidence="6" key="2">
    <citation type="submission" date="2024-06" db="EMBL/GenBank/DDBJ databases">
        <title>Caproicibacterium argilliputei sp. nov, a novel caproic acid producing anaerobic bacterium isolated from pit mud.</title>
        <authorList>
            <person name="Zeng C."/>
        </authorList>
    </citation>
    <scope>NUCLEOTIDE SEQUENCE [LARGE SCALE GENOMIC DNA]</scope>
    <source>
        <strain evidence="6">ZCY20-5</strain>
    </source>
</reference>
<feature type="domain" description="Phosphotransferase system enzyme I N-terminal" evidence="4">
    <location>
        <begin position="5"/>
        <end position="127"/>
    </location>
</feature>
<dbReference type="InterPro" id="IPR050499">
    <property type="entry name" value="PEP-utilizing_PTS_enzyme"/>
</dbReference>
<dbReference type="PANTHER" id="PTHR46244">
    <property type="entry name" value="PHOSPHOENOLPYRUVATE-PROTEIN PHOSPHOTRANSFERASE"/>
    <property type="match status" value="1"/>
</dbReference>
<dbReference type="InterPro" id="IPR008279">
    <property type="entry name" value="PEP-util_enz_mobile_dom"/>
</dbReference>
<keyword evidence="2" id="KW-0808">Transferase</keyword>
<dbReference type="Pfam" id="PF00391">
    <property type="entry name" value="PEP-utilizers"/>
    <property type="match status" value="1"/>
</dbReference>
<dbReference type="RefSeq" id="WP_275844082.1">
    <property type="nucleotide sequence ID" value="NZ_CP135996.1"/>
</dbReference>
<dbReference type="AlphaFoldDB" id="A0AA97D943"/>
<protein>
    <submittedName>
        <fullName evidence="5">Phosphoenolpyruvate-utilizing N-terminal domain-containing protein</fullName>
    </submittedName>
</protein>
<comment type="similarity">
    <text evidence="1">Belongs to the PEP-utilizing enzyme family.</text>
</comment>
<keyword evidence="6" id="KW-1185">Reference proteome</keyword>
<name>A0AA97D943_9FIRM</name>
<dbReference type="KEGG" id="carl:PXC00_12615"/>
<dbReference type="PROSITE" id="PS51257">
    <property type="entry name" value="PROKAR_LIPOPROTEIN"/>
    <property type="match status" value="1"/>
</dbReference>
<accession>A0AA97D943</accession>
<reference evidence="5 6" key="1">
    <citation type="submission" date="2024-06" db="EMBL/GenBank/DDBJ databases">
        <title>Caproicibacterium argilliputei sp. nov, a novel caproic acid producing anaerobic bacterium isolated from pit mud.</title>
        <authorList>
            <person name="Xia S."/>
        </authorList>
    </citation>
    <scope>NUCLEOTIDE SEQUENCE [LARGE SCALE GENOMIC DNA]</scope>
    <source>
        <strain evidence="5 6">ZCY20-5</strain>
    </source>
</reference>
<dbReference type="InterPro" id="IPR036618">
    <property type="entry name" value="PtsI_HPr-bd_sf"/>
</dbReference>
<dbReference type="SUPFAM" id="SSF52009">
    <property type="entry name" value="Phosphohistidine domain"/>
    <property type="match status" value="1"/>
</dbReference>
<evidence type="ECO:0000259" key="3">
    <source>
        <dbReference type="Pfam" id="PF00391"/>
    </source>
</evidence>
<evidence type="ECO:0000259" key="4">
    <source>
        <dbReference type="Pfam" id="PF05524"/>
    </source>
</evidence>
<evidence type="ECO:0000313" key="6">
    <source>
        <dbReference type="Proteomes" id="UP001300604"/>
    </source>
</evidence>
<proteinExistence type="inferred from homology"/>
<feature type="domain" description="PEP-utilising enzyme mobile" evidence="3">
    <location>
        <begin position="157"/>
        <end position="229"/>
    </location>
</feature>
<dbReference type="Gene3D" id="1.10.274.10">
    <property type="entry name" value="PtsI, HPr-binding domain"/>
    <property type="match status" value="1"/>
</dbReference>
<evidence type="ECO:0000256" key="2">
    <source>
        <dbReference type="ARBA" id="ARBA00022679"/>
    </source>
</evidence>
<dbReference type="GO" id="GO:0016772">
    <property type="term" value="F:transferase activity, transferring phosphorus-containing groups"/>
    <property type="evidence" value="ECO:0007669"/>
    <property type="project" value="InterPro"/>
</dbReference>
<sequence>MRILQGTPASGGVAAGTACILPVRKKPAMQKQYAADPAQELVRLQKARACAKQEIEEIYRSACRRIGSRDSLIFQIHIIMLEDEGFQQAILDSIMQNRWTAEYAVWYNGNKLYRTFAEMEDEYMRARSEDMLDICHRLLKCLNRGCCMIPAVEDYLTEPAVLCLAHALPSEVVQSNQGRILGLVEQYGSSTSHSTLLARSMGLPAVTALGAAFRELQPGGELLVDGDEGRVYVNPSPEVRALFQKRIGGKTEP</sequence>
<reference evidence="6" key="3">
    <citation type="submission" date="2024-06" db="EMBL/GenBank/DDBJ databases">
        <authorList>
            <person name="Zeng C."/>
        </authorList>
    </citation>
    <scope>NUCLEOTIDE SEQUENCE [LARGE SCALE GENOMIC DNA]</scope>
    <source>
        <strain evidence="6">ZCY20-5</strain>
    </source>
</reference>
<dbReference type="SUPFAM" id="SSF47831">
    <property type="entry name" value="Enzyme I of the PEP:sugar phosphotransferase system HPr-binding (sub)domain"/>
    <property type="match status" value="1"/>
</dbReference>
<dbReference type="EMBL" id="CP135996">
    <property type="protein sequence ID" value="WOC32019.1"/>
    <property type="molecule type" value="Genomic_DNA"/>
</dbReference>
<evidence type="ECO:0000256" key="1">
    <source>
        <dbReference type="ARBA" id="ARBA00007837"/>
    </source>
</evidence>
<dbReference type="Gene3D" id="3.50.30.10">
    <property type="entry name" value="Phosphohistidine domain"/>
    <property type="match status" value="1"/>
</dbReference>
<organism evidence="5 6">
    <name type="scientific">Caproicibacterium argilliputei</name>
    <dbReference type="NCBI Taxonomy" id="3030016"/>
    <lineage>
        <taxon>Bacteria</taxon>
        <taxon>Bacillati</taxon>
        <taxon>Bacillota</taxon>
        <taxon>Clostridia</taxon>
        <taxon>Eubacteriales</taxon>
        <taxon>Oscillospiraceae</taxon>
        <taxon>Caproicibacterium</taxon>
    </lineage>
</organism>
<dbReference type="GO" id="GO:0009401">
    <property type="term" value="P:phosphoenolpyruvate-dependent sugar phosphotransferase system"/>
    <property type="evidence" value="ECO:0007669"/>
    <property type="project" value="InterPro"/>
</dbReference>
<evidence type="ECO:0000313" key="5">
    <source>
        <dbReference type="EMBL" id="WOC32019.1"/>
    </source>
</evidence>
<dbReference type="PANTHER" id="PTHR46244:SF6">
    <property type="entry name" value="PHOSPHOENOLPYRUVATE-PROTEIN PHOSPHOTRANSFERASE"/>
    <property type="match status" value="1"/>
</dbReference>
<dbReference type="InterPro" id="IPR036637">
    <property type="entry name" value="Phosphohistidine_dom_sf"/>
</dbReference>